<accession>A0A919TVZ2</accession>
<gene>
    <name evidence="1" type="ORF">Ate02nite_81130</name>
</gene>
<dbReference type="EMBL" id="BOMY01000051">
    <property type="protein sequence ID" value="GIF25383.1"/>
    <property type="molecule type" value="Genomic_DNA"/>
</dbReference>
<organism evidence="1 2">
    <name type="scientific">Paractinoplanes tereljensis</name>
    <dbReference type="NCBI Taxonomy" id="571912"/>
    <lineage>
        <taxon>Bacteria</taxon>
        <taxon>Bacillati</taxon>
        <taxon>Actinomycetota</taxon>
        <taxon>Actinomycetes</taxon>
        <taxon>Micromonosporales</taxon>
        <taxon>Micromonosporaceae</taxon>
        <taxon>Paractinoplanes</taxon>
    </lineage>
</organism>
<protein>
    <submittedName>
        <fullName evidence="1">Uncharacterized protein</fullName>
    </submittedName>
</protein>
<dbReference type="PROSITE" id="PS51257">
    <property type="entry name" value="PROKAR_LIPOPROTEIN"/>
    <property type="match status" value="1"/>
</dbReference>
<evidence type="ECO:0000313" key="1">
    <source>
        <dbReference type="EMBL" id="GIF25383.1"/>
    </source>
</evidence>
<sequence length="82" mass="8520">MGYQHRRQVGVGAVHQVYGVQQLLAGCHVEAGGRLVQQQQTRIGYQGSGDQGPAALALGQGRPAVLGAGREAEQVDQFPGPG</sequence>
<comment type="caution">
    <text evidence="1">The sequence shown here is derived from an EMBL/GenBank/DDBJ whole genome shotgun (WGS) entry which is preliminary data.</text>
</comment>
<evidence type="ECO:0000313" key="2">
    <source>
        <dbReference type="Proteomes" id="UP000623608"/>
    </source>
</evidence>
<proteinExistence type="predicted"/>
<keyword evidence="2" id="KW-1185">Reference proteome</keyword>
<dbReference type="AntiFam" id="ANF00142">
    <property type="entry name" value="Shadow ORF (opposite yadG)"/>
</dbReference>
<dbReference type="Proteomes" id="UP000623608">
    <property type="component" value="Unassembled WGS sequence"/>
</dbReference>
<name>A0A919TVZ2_9ACTN</name>
<dbReference type="AntiFam" id="ANF00095">
    <property type="entry name" value="Shadow ORF (opposite ABC transporters)"/>
</dbReference>
<reference evidence="1" key="1">
    <citation type="submission" date="2021-01" db="EMBL/GenBank/DDBJ databases">
        <title>Whole genome shotgun sequence of Actinoplanes tereljensis NBRC 105297.</title>
        <authorList>
            <person name="Komaki H."/>
            <person name="Tamura T."/>
        </authorList>
    </citation>
    <scope>NUCLEOTIDE SEQUENCE</scope>
    <source>
        <strain evidence="1">NBRC 105297</strain>
    </source>
</reference>
<dbReference type="AlphaFoldDB" id="A0A919TVZ2"/>